<feature type="signal peptide" evidence="1">
    <location>
        <begin position="1"/>
        <end position="21"/>
    </location>
</feature>
<sequence>MSYYKRISIILIILTHSLSFSQDTDWVTFNGYKTNSDHKPDTIYLEFQIEQGYHIQSNDPGDDMVIPTKIKLDSIDGLIFGEPVFPGSKTFYISEIKTKVFEDVFEVKIPLIYKNRPKSYFIKGTLFYQPCDNKKCYFPRELSFSVYLNN</sequence>
<organism evidence="3 4">
    <name type="scientific">Marinigracilibium pacificum</name>
    <dbReference type="NCBI Taxonomy" id="2729599"/>
    <lineage>
        <taxon>Bacteria</taxon>
        <taxon>Pseudomonadati</taxon>
        <taxon>Bacteroidota</taxon>
        <taxon>Cytophagia</taxon>
        <taxon>Cytophagales</taxon>
        <taxon>Flammeovirgaceae</taxon>
        <taxon>Marinigracilibium</taxon>
    </lineage>
</organism>
<keyword evidence="1" id="KW-0732">Signal</keyword>
<proteinExistence type="predicted"/>
<dbReference type="Gene3D" id="2.60.40.1250">
    <property type="entry name" value="Thiol:disulfide interchange protein DsbD, N-terminal domain"/>
    <property type="match status" value="1"/>
</dbReference>
<accession>A0A848IW64</accession>
<evidence type="ECO:0000313" key="4">
    <source>
        <dbReference type="Proteomes" id="UP000559010"/>
    </source>
</evidence>
<evidence type="ECO:0000313" key="3">
    <source>
        <dbReference type="EMBL" id="NMM48577.1"/>
    </source>
</evidence>
<comment type="caution">
    <text evidence="3">The sequence shown here is derived from an EMBL/GenBank/DDBJ whole genome shotgun (WGS) entry which is preliminary data.</text>
</comment>
<evidence type="ECO:0000259" key="2">
    <source>
        <dbReference type="Pfam" id="PF11412"/>
    </source>
</evidence>
<dbReference type="InterPro" id="IPR036929">
    <property type="entry name" value="DsbDN_sf"/>
</dbReference>
<dbReference type="Pfam" id="PF11412">
    <property type="entry name" value="DsbD_N"/>
    <property type="match status" value="1"/>
</dbReference>
<feature type="chain" id="PRO_5032976498" description="Thiol:disulfide interchange protein DsbD N-terminal domain-containing protein" evidence="1">
    <location>
        <begin position="22"/>
        <end position="150"/>
    </location>
</feature>
<dbReference type="EMBL" id="JABBNU010000005">
    <property type="protein sequence ID" value="NMM48577.1"/>
    <property type="molecule type" value="Genomic_DNA"/>
</dbReference>
<feature type="domain" description="Thiol:disulfide interchange protein DsbD N-terminal" evidence="2">
    <location>
        <begin position="35"/>
        <end position="143"/>
    </location>
</feature>
<dbReference type="Proteomes" id="UP000559010">
    <property type="component" value="Unassembled WGS sequence"/>
</dbReference>
<reference evidence="3 4" key="1">
    <citation type="submission" date="2020-04" db="EMBL/GenBank/DDBJ databases">
        <title>Flammeovirgaceae bacterium KN852 isolated from deep sea.</title>
        <authorList>
            <person name="Zhang D.-C."/>
        </authorList>
    </citation>
    <scope>NUCLEOTIDE SEQUENCE [LARGE SCALE GENOMIC DNA]</scope>
    <source>
        <strain evidence="3 4">KN852</strain>
    </source>
</reference>
<dbReference type="AlphaFoldDB" id="A0A848IW64"/>
<protein>
    <recommendedName>
        <fullName evidence="2">Thiol:disulfide interchange protein DsbD N-terminal domain-containing protein</fullName>
    </recommendedName>
</protein>
<gene>
    <name evidence="3" type="ORF">HH304_09215</name>
</gene>
<evidence type="ECO:0000256" key="1">
    <source>
        <dbReference type="SAM" id="SignalP"/>
    </source>
</evidence>
<name>A0A848IW64_9BACT</name>
<dbReference type="InterPro" id="IPR028250">
    <property type="entry name" value="DsbDN"/>
</dbReference>
<keyword evidence="4" id="KW-1185">Reference proteome</keyword>
<dbReference type="RefSeq" id="WP_169680647.1">
    <property type="nucleotide sequence ID" value="NZ_JABBNU010000005.1"/>
</dbReference>